<evidence type="ECO:0000313" key="1">
    <source>
        <dbReference type="EMBL" id="GAA4268279.1"/>
    </source>
</evidence>
<dbReference type="Gene3D" id="1.10.720.160">
    <property type="match status" value="1"/>
</dbReference>
<dbReference type="EMBL" id="BAABAV010000001">
    <property type="protein sequence ID" value="GAA4268279.1"/>
    <property type="molecule type" value="Genomic_DNA"/>
</dbReference>
<accession>A0ABP8E7X1</accession>
<sequence length="283" mass="32423">MILIADSGSTKCDWVLYGNDKLNPIKIRTKGLNPVILSKKELKAIIYKNEDLFIYKDRVKYIHFFGAGCGTKKNQQKINKILTSFFKNASAFTHEDIMAAVYATTSSPAVVSILGTGSNCCFFDGKKTHLKSPALGYVLMDEGSGNYFGKELLKAYYYNKMPESLSEVFECDYNLKEKEVVKQLYKSSTPNKYLAKFARFMFEHKDHPYIHKILMDGIELFIENNIMQYKEELKKVPLHFVGSIAYFAQDYIQEVLSEKGFQATHFVRRPIDNIITNIVSETV</sequence>
<dbReference type="CDD" id="cd24079">
    <property type="entry name" value="ASKHA_NBD_PG1100-like"/>
    <property type="match status" value="1"/>
</dbReference>
<organism evidence="1 2">
    <name type="scientific">Hyunsoonleella aestuarii</name>
    <dbReference type="NCBI Taxonomy" id="912802"/>
    <lineage>
        <taxon>Bacteria</taxon>
        <taxon>Pseudomonadati</taxon>
        <taxon>Bacteroidota</taxon>
        <taxon>Flavobacteriia</taxon>
        <taxon>Flavobacteriales</taxon>
        <taxon>Flavobacteriaceae</taxon>
    </lineage>
</organism>
<dbReference type="Gene3D" id="3.30.420.40">
    <property type="match status" value="2"/>
</dbReference>
<proteinExistence type="predicted"/>
<dbReference type="Proteomes" id="UP001500027">
    <property type="component" value="Unassembled WGS sequence"/>
</dbReference>
<protein>
    <recommendedName>
        <fullName evidence="3">N-acetylglucosamine kinase</fullName>
    </recommendedName>
</protein>
<evidence type="ECO:0000313" key="2">
    <source>
        <dbReference type="Proteomes" id="UP001500027"/>
    </source>
</evidence>
<reference evidence="2" key="1">
    <citation type="journal article" date="2019" name="Int. J. Syst. Evol. Microbiol.">
        <title>The Global Catalogue of Microorganisms (GCM) 10K type strain sequencing project: providing services to taxonomists for standard genome sequencing and annotation.</title>
        <authorList>
            <consortium name="The Broad Institute Genomics Platform"/>
            <consortium name="The Broad Institute Genome Sequencing Center for Infectious Disease"/>
            <person name="Wu L."/>
            <person name="Ma J."/>
        </authorList>
    </citation>
    <scope>NUCLEOTIDE SEQUENCE [LARGE SCALE GENOMIC DNA]</scope>
    <source>
        <strain evidence="2">JCM 17452</strain>
    </source>
</reference>
<dbReference type="InterPro" id="IPR043129">
    <property type="entry name" value="ATPase_NBD"/>
</dbReference>
<dbReference type="RefSeq" id="WP_139001755.1">
    <property type="nucleotide sequence ID" value="NZ_BAABAV010000001.1"/>
</dbReference>
<evidence type="ECO:0008006" key="3">
    <source>
        <dbReference type="Google" id="ProtNLM"/>
    </source>
</evidence>
<keyword evidence="2" id="KW-1185">Reference proteome</keyword>
<dbReference type="PANTHER" id="PTHR43190:SF3">
    <property type="entry name" value="N-ACETYL-D-GLUCOSAMINE KINASE"/>
    <property type="match status" value="1"/>
</dbReference>
<dbReference type="InterPro" id="IPR052519">
    <property type="entry name" value="Euk-type_GlcNAc_Kinase"/>
</dbReference>
<comment type="caution">
    <text evidence="1">The sequence shown here is derived from an EMBL/GenBank/DDBJ whole genome shotgun (WGS) entry which is preliminary data.</text>
</comment>
<dbReference type="SUPFAM" id="SSF53067">
    <property type="entry name" value="Actin-like ATPase domain"/>
    <property type="match status" value="2"/>
</dbReference>
<dbReference type="PANTHER" id="PTHR43190">
    <property type="entry name" value="N-ACETYL-D-GLUCOSAMINE KINASE"/>
    <property type="match status" value="1"/>
</dbReference>
<name>A0ABP8E7X1_9FLAO</name>
<gene>
    <name evidence="1" type="ORF">GCM10022257_03800</name>
</gene>